<dbReference type="PhylomeDB" id="R7QLP5"/>
<accession>R7QLP5</accession>
<keyword evidence="1 9" id="KW-0723">Serine/threonine-protein kinase</keyword>
<proteinExistence type="predicted"/>
<keyword evidence="4 9" id="KW-0418">Kinase</keyword>
<evidence type="ECO:0000256" key="1">
    <source>
        <dbReference type="ARBA" id="ARBA00022527"/>
    </source>
</evidence>
<dbReference type="CDD" id="cd05117">
    <property type="entry name" value="STKc_CAMK"/>
    <property type="match status" value="1"/>
</dbReference>
<dbReference type="InterPro" id="IPR050205">
    <property type="entry name" value="CDPK_Ser/Thr_kinases"/>
</dbReference>
<name>R7QLP5_CHOCR</name>
<dbReference type="InterPro" id="IPR011009">
    <property type="entry name" value="Kinase-like_dom_sf"/>
</dbReference>
<sequence length="643" mass="71588">MAPLPEGAEDDGNHLLSGRSSQAHIDGRPPFRLPIDSAANSYLTQLSSKSLGTAANKLHADYSKIFCSEDDPLAPGESSIAIAGGALFNPEPLNHHWTIGEQIGEGGYSTVHLCTWRDIVLDEEHPEHGLAAVKIIRKGHDGVYNEKMVSREVFSFRLLEMAGGHDNIVEMYEVYEDCENVYLVMELLAGGELFQRISERGQYTERDAANLVVSMLASLACCHRLNLTHRDVKPENFVFGDVEGDGSDLKLTDFGIAHYSEDPSALCKTLCGTPLYVAPEVLLRQPYGPEADVWSLGVIVHIMLVGYPPFDDNDIVQLVKKIKYRPVKFEGQEWSLISEEGKQFLANLLDKDASSRMTAQQALEHDWLKDSCQAATKNVLGTAQSNIKSFVNRKRWRLAITGVKVLNRFHNAIAELAREEQEAANKQTPLTKAMESDLVRRDGRAIHMDQGSIMRRASSSSSSEEPFVDLRRVPKNITHPLKISARRPPMPLRYTSIDRKRSSSVVVQGSPRPRHTPGPDNGASMVILPIDPAFESSGDLHNFPRKRAQRPIPSRPTYPIAGRMGSSPHVRNSLMVNSSEADNNKVMRSLSRNEGSVVRKMSSHAKKLVGRGRRVFVGSSADRPPVMLEMGEQRRQKKFSWFK</sequence>
<keyword evidence="3 6" id="KW-0547">Nucleotide-binding</keyword>
<dbReference type="SMART" id="SM00220">
    <property type="entry name" value="S_TKc"/>
    <property type="match status" value="1"/>
</dbReference>
<feature type="region of interest" description="Disordered" evidence="7">
    <location>
        <begin position="499"/>
        <end position="522"/>
    </location>
</feature>
<dbReference type="STRING" id="2769.R7QLP5"/>
<evidence type="ECO:0000313" key="9">
    <source>
        <dbReference type="EMBL" id="CDF38320.1"/>
    </source>
</evidence>
<dbReference type="OrthoDB" id="2813at2759"/>
<evidence type="ECO:0000313" key="10">
    <source>
        <dbReference type="Proteomes" id="UP000012073"/>
    </source>
</evidence>
<dbReference type="Gene3D" id="3.30.200.20">
    <property type="entry name" value="Phosphorylase Kinase, domain 1"/>
    <property type="match status" value="1"/>
</dbReference>
<evidence type="ECO:0000259" key="8">
    <source>
        <dbReference type="PROSITE" id="PS50011"/>
    </source>
</evidence>
<feature type="region of interest" description="Disordered" evidence="7">
    <location>
        <begin position="1"/>
        <end position="30"/>
    </location>
</feature>
<dbReference type="Proteomes" id="UP000012073">
    <property type="component" value="Unassembled WGS sequence"/>
</dbReference>
<dbReference type="Pfam" id="PF00069">
    <property type="entry name" value="Pkinase"/>
    <property type="match status" value="1"/>
</dbReference>
<keyword evidence="5 6" id="KW-0067">ATP-binding</keyword>
<feature type="region of interest" description="Disordered" evidence="7">
    <location>
        <begin position="541"/>
        <end position="569"/>
    </location>
</feature>
<gene>
    <name evidence="9" type="ORF">CHC_T00008959001</name>
</gene>
<reference evidence="10" key="1">
    <citation type="journal article" date="2013" name="Proc. Natl. Acad. Sci. U.S.A.">
        <title>Genome structure and metabolic features in the red seaweed Chondrus crispus shed light on evolution of the Archaeplastida.</title>
        <authorList>
            <person name="Collen J."/>
            <person name="Porcel B."/>
            <person name="Carre W."/>
            <person name="Ball S.G."/>
            <person name="Chaparro C."/>
            <person name="Tonon T."/>
            <person name="Barbeyron T."/>
            <person name="Michel G."/>
            <person name="Noel B."/>
            <person name="Valentin K."/>
            <person name="Elias M."/>
            <person name="Artiguenave F."/>
            <person name="Arun A."/>
            <person name="Aury J.M."/>
            <person name="Barbosa-Neto J.F."/>
            <person name="Bothwell J.H."/>
            <person name="Bouget F.Y."/>
            <person name="Brillet L."/>
            <person name="Cabello-Hurtado F."/>
            <person name="Capella-Gutierrez S."/>
            <person name="Charrier B."/>
            <person name="Cladiere L."/>
            <person name="Cock J.M."/>
            <person name="Coelho S.M."/>
            <person name="Colleoni C."/>
            <person name="Czjzek M."/>
            <person name="Da Silva C."/>
            <person name="Delage L."/>
            <person name="Denoeud F."/>
            <person name="Deschamps P."/>
            <person name="Dittami S.M."/>
            <person name="Gabaldon T."/>
            <person name="Gachon C.M."/>
            <person name="Groisillier A."/>
            <person name="Herve C."/>
            <person name="Jabbari K."/>
            <person name="Katinka M."/>
            <person name="Kloareg B."/>
            <person name="Kowalczyk N."/>
            <person name="Labadie K."/>
            <person name="Leblanc C."/>
            <person name="Lopez P.J."/>
            <person name="McLachlan D.H."/>
            <person name="Meslet-Cladiere L."/>
            <person name="Moustafa A."/>
            <person name="Nehr Z."/>
            <person name="Nyvall Collen P."/>
            <person name="Panaud O."/>
            <person name="Partensky F."/>
            <person name="Poulain J."/>
            <person name="Rensing S.A."/>
            <person name="Rousvoal S."/>
            <person name="Samson G."/>
            <person name="Symeonidi A."/>
            <person name="Weissenbach J."/>
            <person name="Zambounis A."/>
            <person name="Wincker P."/>
            <person name="Boyen C."/>
        </authorList>
    </citation>
    <scope>NUCLEOTIDE SEQUENCE [LARGE SCALE GENOMIC DNA]</scope>
    <source>
        <strain evidence="10">cv. Stackhouse</strain>
    </source>
</reference>
<evidence type="ECO:0000256" key="2">
    <source>
        <dbReference type="ARBA" id="ARBA00022679"/>
    </source>
</evidence>
<dbReference type="PROSITE" id="PS00108">
    <property type="entry name" value="PROTEIN_KINASE_ST"/>
    <property type="match status" value="1"/>
</dbReference>
<feature type="binding site" evidence="6">
    <location>
        <position position="134"/>
    </location>
    <ligand>
        <name>ATP</name>
        <dbReference type="ChEBI" id="CHEBI:30616"/>
    </ligand>
</feature>
<keyword evidence="10" id="KW-1185">Reference proteome</keyword>
<dbReference type="PROSITE" id="PS50011">
    <property type="entry name" value="PROTEIN_KINASE_DOM"/>
    <property type="match status" value="1"/>
</dbReference>
<dbReference type="Gene3D" id="1.10.510.10">
    <property type="entry name" value="Transferase(Phosphotransferase) domain 1"/>
    <property type="match status" value="1"/>
</dbReference>
<dbReference type="Gramene" id="CDF38320">
    <property type="protein sequence ID" value="CDF38320"/>
    <property type="gene ID" value="CHC_T00008959001"/>
</dbReference>
<dbReference type="KEGG" id="ccp:CHC_T00008959001"/>
<dbReference type="FunFam" id="1.10.510.10:FF:000571">
    <property type="entry name" value="Maternal embryonic leucine zipper kinase"/>
    <property type="match status" value="1"/>
</dbReference>
<evidence type="ECO:0000256" key="7">
    <source>
        <dbReference type="SAM" id="MobiDB-lite"/>
    </source>
</evidence>
<dbReference type="GO" id="GO:0004674">
    <property type="term" value="F:protein serine/threonine kinase activity"/>
    <property type="evidence" value="ECO:0007669"/>
    <property type="project" value="UniProtKB-KW"/>
</dbReference>
<dbReference type="AlphaFoldDB" id="R7QLP5"/>
<keyword evidence="2" id="KW-0808">Transferase</keyword>
<dbReference type="RefSeq" id="XP_005718205.1">
    <property type="nucleotide sequence ID" value="XM_005718148.1"/>
</dbReference>
<dbReference type="EMBL" id="HG001916">
    <property type="protein sequence ID" value="CDF38320.1"/>
    <property type="molecule type" value="Genomic_DNA"/>
</dbReference>
<dbReference type="GeneID" id="17325922"/>
<dbReference type="InterPro" id="IPR000719">
    <property type="entry name" value="Prot_kinase_dom"/>
</dbReference>
<dbReference type="InterPro" id="IPR017441">
    <property type="entry name" value="Protein_kinase_ATP_BS"/>
</dbReference>
<dbReference type="InterPro" id="IPR008271">
    <property type="entry name" value="Ser/Thr_kinase_AS"/>
</dbReference>
<dbReference type="GO" id="GO:0005524">
    <property type="term" value="F:ATP binding"/>
    <property type="evidence" value="ECO:0007669"/>
    <property type="project" value="UniProtKB-UniRule"/>
</dbReference>
<protein>
    <submittedName>
        <fullName evidence="9">Serine/threonine protein kinase</fullName>
    </submittedName>
</protein>
<feature type="domain" description="Protein kinase" evidence="8">
    <location>
        <begin position="97"/>
        <end position="368"/>
    </location>
</feature>
<dbReference type="PROSITE" id="PS00107">
    <property type="entry name" value="PROTEIN_KINASE_ATP"/>
    <property type="match status" value="1"/>
</dbReference>
<evidence type="ECO:0000256" key="4">
    <source>
        <dbReference type="ARBA" id="ARBA00022777"/>
    </source>
</evidence>
<evidence type="ECO:0000256" key="5">
    <source>
        <dbReference type="ARBA" id="ARBA00022840"/>
    </source>
</evidence>
<evidence type="ECO:0000256" key="6">
    <source>
        <dbReference type="PROSITE-ProRule" id="PRU10141"/>
    </source>
</evidence>
<evidence type="ECO:0000256" key="3">
    <source>
        <dbReference type="ARBA" id="ARBA00022741"/>
    </source>
</evidence>
<dbReference type="PANTHER" id="PTHR24349">
    <property type="entry name" value="SERINE/THREONINE-PROTEIN KINASE"/>
    <property type="match status" value="1"/>
</dbReference>
<organism evidence="9 10">
    <name type="scientific">Chondrus crispus</name>
    <name type="common">Carrageen Irish moss</name>
    <name type="synonym">Polymorpha crispa</name>
    <dbReference type="NCBI Taxonomy" id="2769"/>
    <lineage>
        <taxon>Eukaryota</taxon>
        <taxon>Rhodophyta</taxon>
        <taxon>Florideophyceae</taxon>
        <taxon>Rhodymeniophycidae</taxon>
        <taxon>Gigartinales</taxon>
        <taxon>Gigartinaceae</taxon>
        <taxon>Chondrus</taxon>
    </lineage>
</organism>
<dbReference type="SUPFAM" id="SSF56112">
    <property type="entry name" value="Protein kinase-like (PK-like)"/>
    <property type="match status" value="1"/>
</dbReference>